<dbReference type="PANTHER" id="PTHR28297:SF1">
    <property type="entry name" value="FUNGAL PROTEIN"/>
    <property type="match status" value="1"/>
</dbReference>
<accession>A0A9P5D4F0</accession>
<organism evidence="3 4">
    <name type="scientific">Geosmithia morbida</name>
    <dbReference type="NCBI Taxonomy" id="1094350"/>
    <lineage>
        <taxon>Eukaryota</taxon>
        <taxon>Fungi</taxon>
        <taxon>Dikarya</taxon>
        <taxon>Ascomycota</taxon>
        <taxon>Pezizomycotina</taxon>
        <taxon>Sordariomycetes</taxon>
        <taxon>Hypocreomycetidae</taxon>
        <taxon>Hypocreales</taxon>
        <taxon>Bionectriaceae</taxon>
        <taxon>Geosmithia</taxon>
    </lineage>
</organism>
<evidence type="ECO:0000256" key="1">
    <source>
        <dbReference type="SAM" id="MobiDB-lite"/>
    </source>
</evidence>
<evidence type="ECO:0000256" key="2">
    <source>
        <dbReference type="SAM" id="Phobius"/>
    </source>
</evidence>
<dbReference type="AlphaFoldDB" id="A0A9P5D4F0"/>
<dbReference type="EMBL" id="JAANYQ010000012">
    <property type="protein sequence ID" value="KAF4121429.1"/>
    <property type="molecule type" value="Genomic_DNA"/>
</dbReference>
<feature type="transmembrane region" description="Helical" evidence="2">
    <location>
        <begin position="214"/>
        <end position="237"/>
    </location>
</feature>
<dbReference type="Pfam" id="PF10445">
    <property type="entry name" value="DUF2456"/>
    <property type="match status" value="1"/>
</dbReference>
<feature type="region of interest" description="Disordered" evidence="1">
    <location>
        <begin position="1"/>
        <end position="67"/>
    </location>
</feature>
<sequence length="289" mass="31340">MLEKGHPSSPTVIELYPDLEASNGPPLADNATATPQIATDGPNFTDANTAAQDDEDGRDDGQGPLLPSKSWTAHQLFYVFGIDGIGAMILSGGVNFAIAYVMYTTQDTVKNPIRLFSFPNTLAGDAAVTVIIQCLLTWFVEWGLVAYDLSNRSVQPIGFLSEPRNRWVRWYFFLDGPSPLPTSASTPTTAGDDGEEPASTPGLPPFLSLVVNQAIRGFALCIPAFLLLWPISVAAMIPFGKPQPHHDYLYTDRWAPQVLKLALGGMLGLLTTPLMAMFWLVRAGWDAAE</sequence>
<proteinExistence type="predicted"/>
<protein>
    <submittedName>
        <fullName evidence="3">Uncharacterized protein</fullName>
    </submittedName>
</protein>
<comment type="caution">
    <text evidence="3">The sequence shown here is derived from an EMBL/GenBank/DDBJ whole genome shotgun (WGS) entry which is preliminary data.</text>
</comment>
<reference evidence="3" key="1">
    <citation type="submission" date="2020-03" db="EMBL/GenBank/DDBJ databases">
        <title>Site-based positive gene gene selection in Geosmithia morbida across the United States reveals a broad range of putative effectors and factors for local host and environmental adapation.</title>
        <authorList>
            <person name="Onufrak A."/>
            <person name="Murdoch R.W."/>
            <person name="Gazis R."/>
            <person name="Huff M."/>
            <person name="Staton M."/>
            <person name="Klingeman W."/>
            <person name="Hadziabdic D."/>
        </authorList>
    </citation>
    <scope>NUCLEOTIDE SEQUENCE</scope>
    <source>
        <strain evidence="3">1262</strain>
    </source>
</reference>
<name>A0A9P5D4F0_9HYPO</name>
<gene>
    <name evidence="3" type="ORF">GMORB2_1836</name>
</gene>
<dbReference type="RefSeq" id="XP_035320081.1">
    <property type="nucleotide sequence ID" value="XM_035463817.1"/>
</dbReference>
<dbReference type="OrthoDB" id="15595at2759"/>
<dbReference type="Proteomes" id="UP000749293">
    <property type="component" value="Unassembled WGS sequence"/>
</dbReference>
<dbReference type="InterPro" id="IPR018852">
    <property type="entry name" value="DUF2456"/>
</dbReference>
<keyword evidence="4" id="KW-1185">Reference proteome</keyword>
<evidence type="ECO:0000313" key="3">
    <source>
        <dbReference type="EMBL" id="KAF4121429.1"/>
    </source>
</evidence>
<dbReference type="PANTHER" id="PTHR28297">
    <property type="entry name" value="FUNGAL PROTEIN"/>
    <property type="match status" value="1"/>
</dbReference>
<dbReference type="GeneID" id="55968066"/>
<keyword evidence="2" id="KW-1133">Transmembrane helix</keyword>
<keyword evidence="2" id="KW-0472">Membrane</keyword>
<evidence type="ECO:0000313" key="4">
    <source>
        <dbReference type="Proteomes" id="UP000749293"/>
    </source>
</evidence>
<keyword evidence="2" id="KW-0812">Transmembrane</keyword>
<feature type="transmembrane region" description="Helical" evidence="2">
    <location>
        <begin position="258"/>
        <end position="281"/>
    </location>
</feature>
<feature type="transmembrane region" description="Helical" evidence="2">
    <location>
        <begin position="76"/>
        <end position="103"/>
    </location>
</feature>